<organism evidence="1 2">
    <name type="scientific">Streptococcus pyogenes serotype M49 (strain NZ131)</name>
    <dbReference type="NCBI Taxonomy" id="471876"/>
    <lineage>
        <taxon>Bacteria</taxon>
        <taxon>Bacillati</taxon>
        <taxon>Bacillota</taxon>
        <taxon>Bacilli</taxon>
        <taxon>Lactobacillales</taxon>
        <taxon>Streptococcaceae</taxon>
        <taxon>Streptococcus</taxon>
    </lineage>
</organism>
<reference evidence="1 2" key="1">
    <citation type="journal article" date="2008" name="J. Bacteriol.">
        <title>Genome sequence of a nephritogenic and highly transformable M49 strain of Streptococcus pyogenes.</title>
        <authorList>
            <person name="McShan W.M."/>
            <person name="Ferretti J.J."/>
            <person name="Karasawa T."/>
            <person name="Suvorov A.N."/>
            <person name="Lin S."/>
            <person name="Qin B."/>
            <person name="Jia H."/>
            <person name="Kenton S."/>
            <person name="Najar F."/>
            <person name="Wu H."/>
            <person name="Scott J."/>
            <person name="Roe B.A."/>
            <person name="Savic D.J."/>
        </authorList>
    </citation>
    <scope>NUCLEOTIDE SEQUENCE [LARGE SCALE GENOMIC DNA]</scope>
    <source>
        <strain evidence="1 2">NZ131</strain>
    </source>
</reference>
<dbReference type="KEGG" id="soz:Spy49_1476c"/>
<name>A0A0H3BYM4_STRPZ</name>
<dbReference type="HOGENOM" id="CLU_174663_0_0_9"/>
<accession>A0A0H3BYM4</accession>
<proteinExistence type="predicted"/>
<evidence type="ECO:0008006" key="3">
    <source>
        <dbReference type="Google" id="ProtNLM"/>
    </source>
</evidence>
<dbReference type="Proteomes" id="UP000001039">
    <property type="component" value="Chromosome"/>
</dbReference>
<sequence>MRYADRVTFVKTTDERYDPDLGEYTHTETISETKPCFAMEMGVEKSVQIFGDYQKDRKVIYLKQPYTKAFDYCEYEGKRYKAQANKLGAIVFYLEGDDSIGS</sequence>
<evidence type="ECO:0000313" key="1">
    <source>
        <dbReference type="EMBL" id="ACI61746.1"/>
    </source>
</evidence>
<gene>
    <name evidence="1" type="ordered locus">Spy49_1476c</name>
</gene>
<dbReference type="EMBL" id="CP000829">
    <property type="protein sequence ID" value="ACI61746.1"/>
    <property type="molecule type" value="Genomic_DNA"/>
</dbReference>
<dbReference type="AlphaFoldDB" id="A0A0H3BYM4"/>
<protein>
    <recommendedName>
        <fullName evidence="3">Phage protein</fullName>
    </recommendedName>
</protein>
<evidence type="ECO:0000313" key="2">
    <source>
        <dbReference type="Proteomes" id="UP000001039"/>
    </source>
</evidence>